<evidence type="ECO:0008006" key="4">
    <source>
        <dbReference type="Google" id="ProtNLM"/>
    </source>
</evidence>
<evidence type="ECO:0000313" key="2">
    <source>
        <dbReference type="EMBL" id="OGY68321.1"/>
    </source>
</evidence>
<keyword evidence="1" id="KW-0812">Transmembrane</keyword>
<organism evidence="2 3">
    <name type="scientific">Candidatus Harrisonbacteria bacterium RIFCSPLOWO2_02_FULL_41_13b</name>
    <dbReference type="NCBI Taxonomy" id="1798409"/>
    <lineage>
        <taxon>Bacteria</taxon>
        <taxon>Candidatus Harrisoniibacteriota</taxon>
    </lineage>
</organism>
<evidence type="ECO:0000313" key="3">
    <source>
        <dbReference type="Proteomes" id="UP000177690"/>
    </source>
</evidence>
<accession>A0A1G1ZV01</accession>
<sequence>MSKFHLRLRLFFWTFFGFGNIGLGVFLINYKHFNLDILGWIWILSSIGWFYRARIEYQLLGIKITIDKIFKKFPSR</sequence>
<dbReference type="Proteomes" id="UP000177690">
    <property type="component" value="Unassembled WGS sequence"/>
</dbReference>
<protein>
    <recommendedName>
        <fullName evidence="4">2TM domain-containing protein</fullName>
    </recommendedName>
</protein>
<gene>
    <name evidence="2" type="ORF">A3I24_01735</name>
</gene>
<dbReference type="EMBL" id="MHJL01000001">
    <property type="protein sequence ID" value="OGY68321.1"/>
    <property type="molecule type" value="Genomic_DNA"/>
</dbReference>
<comment type="caution">
    <text evidence="2">The sequence shown here is derived from an EMBL/GenBank/DDBJ whole genome shotgun (WGS) entry which is preliminary data.</text>
</comment>
<dbReference type="AlphaFoldDB" id="A0A1G1ZV01"/>
<feature type="transmembrane region" description="Helical" evidence="1">
    <location>
        <begin position="37"/>
        <end position="53"/>
    </location>
</feature>
<name>A0A1G1ZV01_9BACT</name>
<reference evidence="2 3" key="1">
    <citation type="journal article" date="2016" name="Nat. Commun.">
        <title>Thousands of microbial genomes shed light on interconnected biogeochemical processes in an aquifer system.</title>
        <authorList>
            <person name="Anantharaman K."/>
            <person name="Brown C.T."/>
            <person name="Hug L.A."/>
            <person name="Sharon I."/>
            <person name="Castelle C.J."/>
            <person name="Probst A.J."/>
            <person name="Thomas B.C."/>
            <person name="Singh A."/>
            <person name="Wilkins M.J."/>
            <person name="Karaoz U."/>
            <person name="Brodie E.L."/>
            <person name="Williams K.H."/>
            <person name="Hubbard S.S."/>
            <person name="Banfield J.F."/>
        </authorList>
    </citation>
    <scope>NUCLEOTIDE SEQUENCE [LARGE SCALE GENOMIC DNA]</scope>
</reference>
<keyword evidence="1" id="KW-1133">Transmembrane helix</keyword>
<evidence type="ECO:0000256" key="1">
    <source>
        <dbReference type="SAM" id="Phobius"/>
    </source>
</evidence>
<proteinExistence type="predicted"/>
<feature type="transmembrane region" description="Helical" evidence="1">
    <location>
        <begin position="12"/>
        <end position="31"/>
    </location>
</feature>
<keyword evidence="1" id="KW-0472">Membrane</keyword>